<dbReference type="GO" id="GO:0006189">
    <property type="term" value="P:'de novo' IMP biosynthetic process"/>
    <property type="evidence" value="ECO:0007669"/>
    <property type="project" value="InterPro"/>
</dbReference>
<dbReference type="EMBL" id="UINC01003419">
    <property type="protein sequence ID" value="SVA06172.1"/>
    <property type="molecule type" value="Genomic_DNA"/>
</dbReference>
<dbReference type="PANTHER" id="PTHR47552:SF1">
    <property type="entry name" value="PHOSPHORIBOSYLFORMYLGLYCINAMIDINE SYNTHASE SUBUNIT PURQ"/>
    <property type="match status" value="1"/>
</dbReference>
<keyword evidence="7" id="KW-0315">Glutamine amidotransferase</keyword>
<dbReference type="GO" id="GO:0016787">
    <property type="term" value="F:hydrolase activity"/>
    <property type="evidence" value="ECO:0007669"/>
    <property type="project" value="UniProtKB-KW"/>
</dbReference>
<dbReference type="InterPro" id="IPR010075">
    <property type="entry name" value="PRibForGlyAmidine_synth_PurQ"/>
</dbReference>
<keyword evidence="4" id="KW-0658">Purine biosynthesis</keyword>
<sequence>MSSVAKIAIIQFPGSNTERETLMACQRVGLDPVEFLWNEPADKLPNFDGYVIVGGFSYEDRSRAGVIAALDPIMDQIKIETEQGKPALGICNGAQILVESGLVPGLEDCRVGMALTDNKRVQGGHVVGVGYYNTWVNLKMCCPSDRSAFTRHITTGQWINIPLAHGEGRFIMPDELLEKMIANDQAVYRYCDDDANIVDEFPTNPNGSMYNLAAVCNPAGNVMAIMPHPERTENGDAIFSSMKEFIENGTPTTDHTLTFDRPDYEVANYKSSEDATEWIINMIITDNEAASVESTLNKLGFHLEISRQTHWEIGTNGNADTVLKKIDDSGELYNSNKEFISQISEEENCATLLVRQKEDIHGRSKFESLTERFEIDGITSLKRGVIWNLKLKGGNLDTVLKDILNTHILFNPLSHECYRIN</sequence>
<dbReference type="SUPFAM" id="SSF52317">
    <property type="entry name" value="Class I glutamine amidotransferase-like"/>
    <property type="match status" value="1"/>
</dbReference>
<keyword evidence="3" id="KW-0547">Nucleotide-binding</keyword>
<evidence type="ECO:0000256" key="3">
    <source>
        <dbReference type="ARBA" id="ARBA00022741"/>
    </source>
</evidence>
<reference evidence="8" key="1">
    <citation type="submission" date="2018-05" db="EMBL/GenBank/DDBJ databases">
        <authorList>
            <person name="Lanie J.A."/>
            <person name="Ng W.-L."/>
            <person name="Kazmierczak K.M."/>
            <person name="Andrzejewski T.M."/>
            <person name="Davidsen T.M."/>
            <person name="Wayne K.J."/>
            <person name="Tettelin H."/>
            <person name="Glass J.I."/>
            <person name="Rusch D."/>
            <person name="Podicherti R."/>
            <person name="Tsui H.-C.T."/>
            <person name="Winkler M.E."/>
        </authorList>
    </citation>
    <scope>NUCLEOTIDE SEQUENCE</scope>
</reference>
<dbReference type="Pfam" id="PF13507">
    <property type="entry name" value="GATase_5"/>
    <property type="match status" value="1"/>
</dbReference>
<dbReference type="PROSITE" id="PS51273">
    <property type="entry name" value="GATASE_TYPE_1"/>
    <property type="match status" value="1"/>
</dbReference>
<protein>
    <submittedName>
        <fullName evidence="8">Uncharacterized protein</fullName>
    </submittedName>
</protein>
<evidence type="ECO:0000256" key="2">
    <source>
        <dbReference type="ARBA" id="ARBA00022598"/>
    </source>
</evidence>
<dbReference type="InterPro" id="IPR029062">
    <property type="entry name" value="Class_I_gatase-like"/>
</dbReference>
<organism evidence="8">
    <name type="scientific">marine metagenome</name>
    <dbReference type="NCBI Taxonomy" id="408172"/>
    <lineage>
        <taxon>unclassified sequences</taxon>
        <taxon>metagenomes</taxon>
        <taxon>ecological metagenomes</taxon>
    </lineage>
</organism>
<keyword evidence="1" id="KW-0963">Cytoplasm</keyword>
<dbReference type="PANTHER" id="PTHR47552">
    <property type="entry name" value="PHOSPHORIBOSYLFORMYLGLYCINAMIDINE SYNTHASE SUBUNIT PURQ"/>
    <property type="match status" value="1"/>
</dbReference>
<evidence type="ECO:0000256" key="5">
    <source>
        <dbReference type="ARBA" id="ARBA00022801"/>
    </source>
</evidence>
<evidence type="ECO:0000256" key="1">
    <source>
        <dbReference type="ARBA" id="ARBA00022490"/>
    </source>
</evidence>
<dbReference type="GO" id="GO:0005524">
    <property type="term" value="F:ATP binding"/>
    <property type="evidence" value="ECO:0007669"/>
    <property type="project" value="UniProtKB-KW"/>
</dbReference>
<name>A0A381SQ94_9ZZZZ</name>
<accession>A0A381SQ94</accession>
<gene>
    <name evidence="8" type="ORF">METZ01_LOCUS59026</name>
</gene>
<dbReference type="GO" id="GO:0004642">
    <property type="term" value="F:phosphoribosylformylglycinamidine synthase activity"/>
    <property type="evidence" value="ECO:0007669"/>
    <property type="project" value="InterPro"/>
</dbReference>
<proteinExistence type="predicted"/>
<keyword evidence="2" id="KW-0436">Ligase</keyword>
<dbReference type="Gene3D" id="3.40.50.880">
    <property type="match status" value="1"/>
</dbReference>
<dbReference type="NCBIfam" id="TIGR01737">
    <property type="entry name" value="FGAM_synth_I"/>
    <property type="match status" value="1"/>
</dbReference>
<evidence type="ECO:0000256" key="7">
    <source>
        <dbReference type="ARBA" id="ARBA00022962"/>
    </source>
</evidence>
<evidence type="ECO:0000256" key="4">
    <source>
        <dbReference type="ARBA" id="ARBA00022755"/>
    </source>
</evidence>
<keyword evidence="6" id="KW-0067">ATP-binding</keyword>
<evidence type="ECO:0000313" key="8">
    <source>
        <dbReference type="EMBL" id="SVA06172.1"/>
    </source>
</evidence>
<dbReference type="SMART" id="SM01211">
    <property type="entry name" value="GATase_5"/>
    <property type="match status" value="1"/>
</dbReference>
<evidence type="ECO:0000256" key="6">
    <source>
        <dbReference type="ARBA" id="ARBA00022840"/>
    </source>
</evidence>
<dbReference type="AlphaFoldDB" id="A0A381SQ94"/>
<keyword evidence="5" id="KW-0378">Hydrolase</keyword>